<dbReference type="NCBIfam" id="TIGR03896">
    <property type="entry name" value="cyc_nuc_ocin"/>
    <property type="match status" value="1"/>
</dbReference>
<evidence type="ECO:0000259" key="1">
    <source>
        <dbReference type="PROSITE" id="PS50042"/>
    </source>
</evidence>
<reference evidence="2" key="1">
    <citation type="journal article" date="2018" name="Science">
        <title>Natural noncanonical protein splicing yields products with diverse ?-amino acid residues.</title>
        <authorList>
            <person name="Morinaka B.I."/>
            <person name="Lakis E."/>
            <person name="Verest M."/>
            <person name="Helf M.J."/>
            <person name="Scalvenzi T."/>
            <person name="Vagstad A.L."/>
            <person name="Sims J."/>
            <person name="Sunagawa S."/>
            <person name="Gugger M."/>
            <person name="Piel J."/>
        </authorList>
    </citation>
    <scope>NUCLEOTIDE SEQUENCE</scope>
    <source>
        <strain evidence="2">PCC 8009</strain>
    </source>
</reference>
<dbReference type="Gene3D" id="2.60.120.10">
    <property type="entry name" value="Jelly Rolls"/>
    <property type="match status" value="2"/>
</dbReference>
<dbReference type="InterPro" id="IPR014710">
    <property type="entry name" value="RmlC-like_jellyroll"/>
</dbReference>
<name>A0A2P0ZGV2_NOSS8</name>
<feature type="domain" description="Cyclic nucleotide-binding" evidence="1">
    <location>
        <begin position="201"/>
        <end position="315"/>
    </location>
</feature>
<dbReference type="InterPro" id="IPR018490">
    <property type="entry name" value="cNMP-bd_dom_sf"/>
</dbReference>
<dbReference type="CDD" id="cd00038">
    <property type="entry name" value="CAP_ED"/>
    <property type="match status" value="2"/>
</dbReference>
<dbReference type="GO" id="GO:0003700">
    <property type="term" value="F:DNA-binding transcription factor activity"/>
    <property type="evidence" value="ECO:0007669"/>
    <property type="project" value="TreeGrafter"/>
</dbReference>
<sequence length="398" mass="44262">MIVYAENTIAYLIFTNTPLNSLLPKQNLRMQVMKEVLLKELSKSDIDWIISTGRRKEIASGTILIQEKKAPDALHILLDGTLKVTVSQPEQNPLARAFAVMEDIETLDREIARLSSGEVVGEIPFVGNRSTTTTVSAVEKSLVMSIPQQQLAAKLQQDVGFAARFYRAIAIIFSDRLQGIINQLGRKNFGKSQPVRDVLCVLGELHDSDIDWLMAAGIPQKVSANTVLIHQGGTVDALYILLNGTMSLSISEDERNPLARAFAAIEGNEISGREIGRLSKGEIIGETPFIDSRLPLANVRAIEDSLVLSISRQKLAAKLQQDMGFASRFYRAIATLLSHRLQGMYSQLGYGRQFYSRGLSLNDNLEYEDELDLNVLDRIALAGKRFNWIQEQLTNYPV</sequence>
<organism evidence="2">
    <name type="scientific">Nostoc sp. (strain PCC 8009)</name>
    <dbReference type="NCBI Taxonomy" id="29413"/>
    <lineage>
        <taxon>Bacteria</taxon>
        <taxon>Bacillati</taxon>
        <taxon>Cyanobacteriota</taxon>
        <taxon>Cyanophyceae</taxon>
        <taxon>Nostocales</taxon>
        <taxon>Nostocaceae</taxon>
        <taxon>Nostoc</taxon>
    </lineage>
</organism>
<dbReference type="AlphaFoldDB" id="A0A2P0ZGV2"/>
<dbReference type="PROSITE" id="PS50042">
    <property type="entry name" value="CNMP_BINDING_3"/>
    <property type="match status" value="2"/>
</dbReference>
<dbReference type="InterPro" id="IPR000595">
    <property type="entry name" value="cNMP-bd_dom"/>
</dbReference>
<dbReference type="InterPro" id="IPR050397">
    <property type="entry name" value="Env_Response_Regulators"/>
</dbReference>
<dbReference type="Pfam" id="PF00027">
    <property type="entry name" value="cNMP_binding"/>
    <property type="match status" value="2"/>
</dbReference>
<accession>A0A2P0ZGV2</accession>
<evidence type="ECO:0000313" key="2">
    <source>
        <dbReference type="EMBL" id="AVH79647.1"/>
    </source>
</evidence>
<feature type="domain" description="Cyclic nucleotide-binding" evidence="1">
    <location>
        <begin position="37"/>
        <end position="151"/>
    </location>
</feature>
<dbReference type="SMART" id="SM00100">
    <property type="entry name" value="cNMP"/>
    <property type="match status" value="2"/>
</dbReference>
<dbReference type="GO" id="GO:0005829">
    <property type="term" value="C:cytosol"/>
    <property type="evidence" value="ECO:0007669"/>
    <property type="project" value="TreeGrafter"/>
</dbReference>
<dbReference type="PANTHER" id="PTHR24567:SF26">
    <property type="entry name" value="REGULATORY PROTEIN YEIL"/>
    <property type="match status" value="1"/>
</dbReference>
<protein>
    <submittedName>
        <fullName evidence="2">Cyclic nucleotide-binding domain protein</fullName>
    </submittedName>
</protein>
<dbReference type="PANTHER" id="PTHR24567">
    <property type="entry name" value="CRP FAMILY TRANSCRIPTIONAL REGULATORY PROTEIN"/>
    <property type="match status" value="1"/>
</dbReference>
<dbReference type="InterPro" id="IPR023892">
    <property type="entry name" value="cNMP-bd"/>
</dbReference>
<proteinExistence type="predicted"/>
<dbReference type="EMBL" id="MG373778">
    <property type="protein sequence ID" value="AVH79647.1"/>
    <property type="molecule type" value="Genomic_DNA"/>
</dbReference>
<dbReference type="SUPFAM" id="SSF51206">
    <property type="entry name" value="cAMP-binding domain-like"/>
    <property type="match status" value="2"/>
</dbReference>